<dbReference type="SMART" id="SM00397">
    <property type="entry name" value="t_SNARE"/>
    <property type="match status" value="1"/>
</dbReference>
<dbReference type="GO" id="GO:0005886">
    <property type="term" value="C:plasma membrane"/>
    <property type="evidence" value="ECO:0007669"/>
    <property type="project" value="TreeGrafter"/>
</dbReference>
<dbReference type="InterPro" id="IPR006011">
    <property type="entry name" value="Syntaxin_N"/>
</dbReference>
<dbReference type="GO" id="GO:0006906">
    <property type="term" value="P:vesicle fusion"/>
    <property type="evidence" value="ECO:0007669"/>
    <property type="project" value="TreeGrafter"/>
</dbReference>
<evidence type="ECO:0000313" key="11">
    <source>
        <dbReference type="Proteomes" id="UP000308267"/>
    </source>
</evidence>
<feature type="transmembrane region" description="Helical" evidence="8">
    <location>
        <begin position="270"/>
        <end position="292"/>
    </location>
</feature>
<gene>
    <name evidence="10" type="ORF">CRM22_000647</name>
</gene>
<dbReference type="STRING" id="147828.A0A4S2ME41"/>
<dbReference type="InterPro" id="IPR006012">
    <property type="entry name" value="Syntaxin/epimorphin_CS"/>
</dbReference>
<dbReference type="CDD" id="cd15848">
    <property type="entry name" value="SNARE_syntaxin1-like"/>
    <property type="match status" value="1"/>
</dbReference>
<dbReference type="PANTHER" id="PTHR19957">
    <property type="entry name" value="SYNTAXIN"/>
    <property type="match status" value="1"/>
</dbReference>
<keyword evidence="5 8" id="KW-0472">Membrane</keyword>
<keyword evidence="3 8" id="KW-0812">Transmembrane</keyword>
<dbReference type="FunFam" id="1.20.58.70:FF:000011">
    <property type="entry name" value="Syntaxin 4"/>
    <property type="match status" value="1"/>
</dbReference>
<protein>
    <recommendedName>
        <fullName evidence="9">t-SNARE coiled-coil homology domain-containing protein</fullName>
    </recommendedName>
</protein>
<feature type="coiled-coil region" evidence="7">
    <location>
        <begin position="72"/>
        <end position="110"/>
    </location>
</feature>
<dbReference type="SUPFAM" id="SSF47661">
    <property type="entry name" value="t-snare proteins"/>
    <property type="match status" value="1"/>
</dbReference>
<dbReference type="Proteomes" id="UP000308267">
    <property type="component" value="Unassembled WGS sequence"/>
</dbReference>
<evidence type="ECO:0000256" key="2">
    <source>
        <dbReference type="ARBA" id="ARBA00009063"/>
    </source>
</evidence>
<dbReference type="PROSITE" id="PS50192">
    <property type="entry name" value="T_SNARE"/>
    <property type="match status" value="1"/>
</dbReference>
<feature type="domain" description="T-SNARE coiled-coil homology" evidence="9">
    <location>
        <begin position="196"/>
        <end position="258"/>
    </location>
</feature>
<accession>A0A4S2ME41</accession>
<evidence type="ECO:0000256" key="8">
    <source>
        <dbReference type="SAM" id="Phobius"/>
    </source>
</evidence>
<dbReference type="PANTHER" id="PTHR19957:SF307">
    <property type="entry name" value="PROTEIN SSO1-RELATED"/>
    <property type="match status" value="1"/>
</dbReference>
<dbReference type="AlphaFoldDB" id="A0A4S2ME41"/>
<evidence type="ECO:0000256" key="7">
    <source>
        <dbReference type="SAM" id="Coils"/>
    </source>
</evidence>
<evidence type="ECO:0000259" key="9">
    <source>
        <dbReference type="PROSITE" id="PS50192"/>
    </source>
</evidence>
<evidence type="ECO:0000313" key="10">
    <source>
        <dbReference type="EMBL" id="TGZ74971.1"/>
    </source>
</evidence>
<keyword evidence="4 8" id="KW-1133">Transmembrane helix</keyword>
<dbReference type="CDD" id="cd00179">
    <property type="entry name" value="SynN"/>
    <property type="match status" value="1"/>
</dbReference>
<dbReference type="SMART" id="SM00503">
    <property type="entry name" value="SynN"/>
    <property type="match status" value="1"/>
</dbReference>
<dbReference type="InterPro" id="IPR000727">
    <property type="entry name" value="T_SNARE_dom"/>
</dbReference>
<evidence type="ECO:0000256" key="3">
    <source>
        <dbReference type="ARBA" id="ARBA00022692"/>
    </source>
</evidence>
<keyword evidence="11" id="KW-1185">Reference proteome</keyword>
<name>A0A4S2ME41_OPIFE</name>
<dbReference type="GO" id="GO:0006886">
    <property type="term" value="P:intracellular protein transport"/>
    <property type="evidence" value="ECO:0007669"/>
    <property type="project" value="InterPro"/>
</dbReference>
<dbReference type="GO" id="GO:0012505">
    <property type="term" value="C:endomembrane system"/>
    <property type="evidence" value="ECO:0007669"/>
    <property type="project" value="TreeGrafter"/>
</dbReference>
<comment type="subcellular location">
    <subcellularLocation>
        <location evidence="1">Membrane</location>
        <topology evidence="1">Single-pass type IV membrane protein</topology>
    </subcellularLocation>
</comment>
<dbReference type="Pfam" id="PF05739">
    <property type="entry name" value="SNARE"/>
    <property type="match status" value="1"/>
</dbReference>
<evidence type="ECO:0000256" key="1">
    <source>
        <dbReference type="ARBA" id="ARBA00004211"/>
    </source>
</evidence>
<dbReference type="GO" id="GO:0048278">
    <property type="term" value="P:vesicle docking"/>
    <property type="evidence" value="ECO:0007669"/>
    <property type="project" value="TreeGrafter"/>
</dbReference>
<dbReference type="Gene3D" id="1.20.58.70">
    <property type="match status" value="1"/>
</dbReference>
<dbReference type="PROSITE" id="PS00914">
    <property type="entry name" value="SYNTAXIN"/>
    <property type="match status" value="1"/>
</dbReference>
<dbReference type="GO" id="GO:0000149">
    <property type="term" value="F:SNARE binding"/>
    <property type="evidence" value="ECO:0007669"/>
    <property type="project" value="TreeGrafter"/>
</dbReference>
<dbReference type="OrthoDB" id="10255013at2759"/>
<comment type="caution">
    <text evidence="10">The sequence shown here is derived from an EMBL/GenBank/DDBJ whole genome shotgun (WGS) entry which is preliminary data.</text>
</comment>
<dbReference type="Gene3D" id="1.20.5.110">
    <property type="match status" value="1"/>
</dbReference>
<comment type="similarity">
    <text evidence="2 6">Belongs to the syntaxin family.</text>
</comment>
<evidence type="ECO:0000256" key="6">
    <source>
        <dbReference type="RuleBase" id="RU003858"/>
    </source>
</evidence>
<dbReference type="EMBL" id="SJOL01001303">
    <property type="protein sequence ID" value="TGZ74970.1"/>
    <property type="molecule type" value="Genomic_DNA"/>
</dbReference>
<evidence type="ECO:0000256" key="5">
    <source>
        <dbReference type="ARBA" id="ARBA00023136"/>
    </source>
</evidence>
<reference evidence="10 11" key="1">
    <citation type="journal article" date="2019" name="BMC Genomics">
        <title>New insights from Opisthorchis felineus genome: update on genomics of the epidemiologically important liver flukes.</title>
        <authorList>
            <person name="Ershov N.I."/>
            <person name="Mordvinov V.A."/>
            <person name="Prokhortchouk E.B."/>
            <person name="Pakharukova M.Y."/>
            <person name="Gunbin K.V."/>
            <person name="Ustyantsev K."/>
            <person name="Genaev M.A."/>
            <person name="Blinov A.G."/>
            <person name="Mazur A."/>
            <person name="Boulygina E."/>
            <person name="Tsygankova S."/>
            <person name="Khrameeva E."/>
            <person name="Chekanov N."/>
            <person name="Fan G."/>
            <person name="Xiao A."/>
            <person name="Zhang H."/>
            <person name="Xu X."/>
            <person name="Yang H."/>
            <person name="Solovyev V."/>
            <person name="Lee S.M."/>
            <person name="Liu X."/>
            <person name="Afonnikov D.A."/>
            <person name="Skryabin K.G."/>
        </authorList>
    </citation>
    <scope>NUCLEOTIDE SEQUENCE [LARGE SCALE GENOMIC DNA]</scope>
    <source>
        <strain evidence="10">AK-0245</strain>
        <tissue evidence="10">Whole organism</tissue>
    </source>
</reference>
<sequence>MPKDLLAVLREDDTIPPGGNGFRPAEIPETDTGLDEFFKEVEVIRESIDRIQGIISQLHIKHTEVLAAPQQNERTKQEIEELTDAVKTSAGQVRLKLKQLEQAIHEQEAKDPSLATVRVRRTQHSTITRRFMDVMAAYNKEQTDYRDACKAQIKLKLEIAECPRTDEELEQMLESDNPQIFTQGILMDTQQARQNAADIEARHEDILKLEKSIRELHELFIDLAALVDSQSELLDRIEYNVDATQDHITGAVVATKKAKEYQKKSRKMKIIIGCVVGGVILLLLIILISSLVPR</sequence>
<dbReference type="InterPro" id="IPR045242">
    <property type="entry name" value="Syntaxin"/>
</dbReference>
<keyword evidence="7" id="KW-0175">Coiled coil</keyword>
<dbReference type="Pfam" id="PF00804">
    <property type="entry name" value="Syntaxin"/>
    <property type="match status" value="1"/>
</dbReference>
<dbReference type="EMBL" id="SJOL01001303">
    <property type="protein sequence ID" value="TGZ74971.1"/>
    <property type="molecule type" value="Genomic_DNA"/>
</dbReference>
<organism evidence="10 11">
    <name type="scientific">Opisthorchis felineus</name>
    <dbReference type="NCBI Taxonomy" id="147828"/>
    <lineage>
        <taxon>Eukaryota</taxon>
        <taxon>Metazoa</taxon>
        <taxon>Spiralia</taxon>
        <taxon>Lophotrochozoa</taxon>
        <taxon>Platyhelminthes</taxon>
        <taxon>Trematoda</taxon>
        <taxon>Digenea</taxon>
        <taxon>Opisthorchiida</taxon>
        <taxon>Opisthorchiata</taxon>
        <taxon>Opisthorchiidae</taxon>
        <taxon>Opisthorchis</taxon>
    </lineage>
</organism>
<dbReference type="GO" id="GO:0031201">
    <property type="term" value="C:SNARE complex"/>
    <property type="evidence" value="ECO:0007669"/>
    <property type="project" value="TreeGrafter"/>
</dbReference>
<dbReference type="GO" id="GO:0005484">
    <property type="term" value="F:SNAP receptor activity"/>
    <property type="evidence" value="ECO:0007669"/>
    <property type="project" value="InterPro"/>
</dbReference>
<dbReference type="GO" id="GO:0006887">
    <property type="term" value="P:exocytosis"/>
    <property type="evidence" value="ECO:0007669"/>
    <property type="project" value="TreeGrafter"/>
</dbReference>
<evidence type="ECO:0000256" key="4">
    <source>
        <dbReference type="ARBA" id="ARBA00022989"/>
    </source>
</evidence>
<dbReference type="InterPro" id="IPR010989">
    <property type="entry name" value="SNARE"/>
</dbReference>
<proteinExistence type="inferred from homology"/>